<feature type="signal peptide" evidence="1">
    <location>
        <begin position="1"/>
        <end position="31"/>
    </location>
</feature>
<protein>
    <recommendedName>
        <fullName evidence="4">Polyketide cyclase/dehydrase</fullName>
    </recommendedName>
</protein>
<evidence type="ECO:0008006" key="4">
    <source>
        <dbReference type="Google" id="ProtNLM"/>
    </source>
</evidence>
<name>A0A0D6P615_9PROT</name>
<proteinExistence type="predicted"/>
<evidence type="ECO:0000313" key="2">
    <source>
        <dbReference type="EMBL" id="GAN77102.1"/>
    </source>
</evidence>
<dbReference type="EMBL" id="BANB01000236">
    <property type="protein sequence ID" value="GAN77102.1"/>
    <property type="molecule type" value="Genomic_DNA"/>
</dbReference>
<comment type="caution">
    <text evidence="2">The sequence shown here is derived from an EMBL/GenBank/DDBJ whole genome shotgun (WGS) entry which is preliminary data.</text>
</comment>
<dbReference type="CDD" id="cd07821">
    <property type="entry name" value="PYR_PYL_RCAR_like"/>
    <property type="match status" value="1"/>
</dbReference>
<accession>A0A0D6P615</accession>
<dbReference type="InterPro" id="IPR019587">
    <property type="entry name" value="Polyketide_cyclase/dehydratase"/>
</dbReference>
<evidence type="ECO:0000256" key="1">
    <source>
        <dbReference type="SAM" id="SignalP"/>
    </source>
</evidence>
<dbReference type="InterPro" id="IPR006311">
    <property type="entry name" value="TAT_signal"/>
</dbReference>
<dbReference type="PANTHER" id="PTHR39332:SF7">
    <property type="entry name" value="SRPBCC FAMILY PROTEIN"/>
    <property type="match status" value="1"/>
</dbReference>
<keyword evidence="1" id="KW-0732">Signal</keyword>
<dbReference type="PANTHER" id="PTHR39332">
    <property type="entry name" value="BLL4707 PROTEIN"/>
    <property type="match status" value="1"/>
</dbReference>
<dbReference type="Proteomes" id="UP000032680">
    <property type="component" value="Unassembled WGS sequence"/>
</dbReference>
<dbReference type="Gene3D" id="3.30.530.20">
    <property type="match status" value="1"/>
</dbReference>
<keyword evidence="3" id="KW-1185">Reference proteome</keyword>
<dbReference type="PROSITE" id="PS51318">
    <property type="entry name" value="TAT"/>
    <property type="match status" value="1"/>
</dbReference>
<reference evidence="2 3" key="1">
    <citation type="submission" date="2012-11" db="EMBL/GenBank/DDBJ databases">
        <title>Whole genome sequence of Acidisphaera rubrifaciens HS-AP3.</title>
        <authorList>
            <person name="Azuma Y."/>
            <person name="Higashiura N."/>
            <person name="Hirakawa H."/>
            <person name="Matsushita K."/>
        </authorList>
    </citation>
    <scope>NUCLEOTIDE SEQUENCE [LARGE SCALE GENOMIC DNA]</scope>
    <source>
        <strain evidence="2 3">HS-AP3</strain>
    </source>
</reference>
<dbReference type="InterPro" id="IPR023393">
    <property type="entry name" value="START-like_dom_sf"/>
</dbReference>
<dbReference type="Pfam" id="PF10604">
    <property type="entry name" value="Polyketide_cyc2"/>
    <property type="match status" value="1"/>
</dbReference>
<dbReference type="RefSeq" id="WP_199445581.1">
    <property type="nucleotide sequence ID" value="NZ_BANB01000236.1"/>
</dbReference>
<feature type="chain" id="PRO_5002309505" description="Polyketide cyclase/dehydrase" evidence="1">
    <location>
        <begin position="32"/>
        <end position="189"/>
    </location>
</feature>
<evidence type="ECO:0000313" key="3">
    <source>
        <dbReference type="Proteomes" id="UP000032680"/>
    </source>
</evidence>
<organism evidence="2 3">
    <name type="scientific">Acidisphaera rubrifaciens HS-AP3</name>
    <dbReference type="NCBI Taxonomy" id="1231350"/>
    <lineage>
        <taxon>Bacteria</taxon>
        <taxon>Pseudomonadati</taxon>
        <taxon>Pseudomonadota</taxon>
        <taxon>Alphaproteobacteria</taxon>
        <taxon>Acetobacterales</taxon>
        <taxon>Acetobacteraceae</taxon>
        <taxon>Acidisphaera</taxon>
    </lineage>
</organism>
<dbReference type="SUPFAM" id="SSF55961">
    <property type="entry name" value="Bet v1-like"/>
    <property type="match status" value="1"/>
</dbReference>
<dbReference type="AlphaFoldDB" id="A0A0D6P615"/>
<sequence>MMTRRRALAATTWLAGGLAAVLGAGTRPARAHGPTRQKLVLSVVVDATPDKVWAVIGNFHDLSWVPAVAKVEGPGGNDPNTAKRTVYLKSGGVWHDEELSDYDAREHTYGTFLPHVDVKVLPVADFSSHLDVTAEDGGKSKVAWHTAFYRGYPNNNPPPDLNEAAAIKAVTAICQPALDGLKARFAGHS</sequence>
<gene>
    <name evidence="2" type="ORF">Asru_0236_02</name>
</gene>